<dbReference type="PROSITE" id="PS00816">
    <property type="entry name" value="AIPM_HOMOCIT_SYNTH_2"/>
    <property type="match status" value="1"/>
</dbReference>
<dbReference type="Pfam" id="PF00682">
    <property type="entry name" value="HMGL-like"/>
    <property type="match status" value="1"/>
</dbReference>
<dbReference type="AlphaFoldDB" id="A0A5B8XD34"/>
<evidence type="ECO:0000256" key="3">
    <source>
        <dbReference type="ARBA" id="ARBA00023211"/>
    </source>
</evidence>
<comment type="similarity">
    <text evidence="5">Belongs to the alpha-IPM synthase/homocitrate synthase family.</text>
</comment>
<evidence type="ECO:0000256" key="2">
    <source>
        <dbReference type="ARBA" id="ARBA00022679"/>
    </source>
</evidence>
<dbReference type="Pfam" id="PF22617">
    <property type="entry name" value="HCS_D2"/>
    <property type="match status" value="1"/>
</dbReference>
<dbReference type="SUPFAM" id="SSF51569">
    <property type="entry name" value="Aldolase"/>
    <property type="match status" value="1"/>
</dbReference>
<keyword evidence="1" id="KW-0028">Amino-acid biosynthesis</keyword>
<gene>
    <name evidence="7" type="ORF">Deia_00356</name>
</gene>
<dbReference type="SMART" id="SM00917">
    <property type="entry name" value="LeuA_dimer"/>
    <property type="match status" value="1"/>
</dbReference>
<dbReference type="PROSITE" id="PS50991">
    <property type="entry name" value="PYR_CT"/>
    <property type="match status" value="1"/>
</dbReference>
<dbReference type="PANTHER" id="PTHR10277:SF57">
    <property type="entry name" value="(R)-CITRAMALATE SYNTHASE CIMA"/>
    <property type="match status" value="1"/>
</dbReference>
<evidence type="ECO:0000256" key="1">
    <source>
        <dbReference type="ARBA" id="ARBA00022605"/>
    </source>
</evidence>
<dbReference type="RefSeq" id="WP_146820450.1">
    <property type="nucleotide sequence ID" value="NZ_CP029077.1"/>
</dbReference>
<proteinExistence type="inferred from homology"/>
<dbReference type="PANTHER" id="PTHR10277">
    <property type="entry name" value="HOMOCITRATE SYNTHASE-RELATED"/>
    <property type="match status" value="1"/>
</dbReference>
<dbReference type="InterPro" id="IPR036230">
    <property type="entry name" value="LeuA_allosteric_dom_sf"/>
</dbReference>
<dbReference type="Gene3D" id="3.30.160.340">
    <property type="match status" value="1"/>
</dbReference>
<dbReference type="InterPro" id="IPR054691">
    <property type="entry name" value="LeuA/HCS_post-cat"/>
</dbReference>
<dbReference type="Gene3D" id="3.30.160.740">
    <property type="match status" value="1"/>
</dbReference>
<dbReference type="Proteomes" id="UP000321934">
    <property type="component" value="Chromosome"/>
</dbReference>
<feature type="domain" description="Pyruvate carboxyltransferase" evidence="6">
    <location>
        <begin position="3"/>
        <end position="264"/>
    </location>
</feature>
<keyword evidence="3" id="KW-0464">Manganese</keyword>
<dbReference type="EMBL" id="CP029077">
    <property type="protein sequence ID" value="QED23160.1"/>
    <property type="molecule type" value="Genomic_DNA"/>
</dbReference>
<dbReference type="Pfam" id="PF08502">
    <property type="entry name" value="LeuA_dimer"/>
    <property type="match status" value="1"/>
</dbReference>
<dbReference type="Gene3D" id="3.20.20.70">
    <property type="entry name" value="Aldolase class I"/>
    <property type="match status" value="1"/>
</dbReference>
<keyword evidence="4" id="KW-0100">Branched-chain amino acid biosynthesis</keyword>
<dbReference type="GO" id="GO:0009098">
    <property type="term" value="P:L-leucine biosynthetic process"/>
    <property type="evidence" value="ECO:0007669"/>
    <property type="project" value="InterPro"/>
</dbReference>
<dbReference type="InterPro" id="IPR050073">
    <property type="entry name" value="2-IPM_HCS-like"/>
</dbReference>
<evidence type="ECO:0000313" key="7">
    <source>
        <dbReference type="EMBL" id="QED23160.1"/>
    </source>
</evidence>
<evidence type="ECO:0000313" key="8">
    <source>
        <dbReference type="Proteomes" id="UP000321934"/>
    </source>
</evidence>
<keyword evidence="8" id="KW-1185">Reference proteome</keyword>
<reference evidence="7 8" key="1">
    <citation type="journal article" date="2019" name="ISME J.">
        <title>Deianiraea, an extracellular bacterium associated with the ciliate Paramecium, suggests an alternative scenario for the evolution of Rickettsiales.</title>
        <authorList>
            <person name="Castelli M."/>
            <person name="Sabaneyeva E."/>
            <person name="Lanzoni O."/>
            <person name="Lebedeva N."/>
            <person name="Floriano A.M."/>
            <person name="Gaiarsa S."/>
            <person name="Benken K."/>
            <person name="Modeo L."/>
            <person name="Bandi C."/>
            <person name="Potekhin A."/>
            <person name="Sassera D."/>
            <person name="Petroni G."/>
        </authorList>
    </citation>
    <scope>NUCLEOTIDE SEQUENCE [LARGE SCALE GENOMIC DNA]</scope>
    <source>
        <strain evidence="7">CyL4-1</strain>
    </source>
</reference>
<keyword evidence="2 5" id="KW-0808">Transferase</keyword>
<dbReference type="PROSITE" id="PS00815">
    <property type="entry name" value="AIPM_HOMOCIT_SYNTH_1"/>
    <property type="match status" value="1"/>
</dbReference>
<sequence length="498" mass="55062">MPVKIFDTTLRDGEQTNHVSFSPDEKLIIAQNLLSVMKFDMVEIGSCRVSEKEKQSISKISSWAKNAGFIDNISVLSFCDNDKSINWLMQTECRNINLLTKGSRRHCEIQLKKTIKEHIADIEKTLNCASKNGISASVYLEDWSNGMIQDEGYVMEISEFLVKNSVKTLILCDTLGILSPWQTYDMVSKMKDKFPNSNLDFHCHNDYGFGTANAIYATKAGISRIHGTINGLGERAGNVNLSEFIVCLKDHLGIDIGVSEHDIYPISSIVERFSGKKLAHNAPIVGKDVFTQTAGIHADGDNKGDLYISKLNSKRFARNTQYSLGKMSGKGSLEINLSQLGITLTDEQKSQVLSHIISMGDEKKSITQDDLPFLIADILGTDIVKNFEVLECIITSSTTLLPVANIKIRYINQEFCANSSGNGGYDAFMNALHLISQKAGFKIPQLQDFEVSIPKGGQTNALVETVIHWENSIRTSGVSSDQIMASIRATEKAINLVN</sequence>
<dbReference type="InterPro" id="IPR000891">
    <property type="entry name" value="PYR_CT"/>
</dbReference>
<dbReference type="OrthoDB" id="9803573at2"/>
<evidence type="ECO:0000259" key="6">
    <source>
        <dbReference type="PROSITE" id="PS50991"/>
    </source>
</evidence>
<name>A0A5B8XD34_9RICK</name>
<dbReference type="InterPro" id="IPR002034">
    <property type="entry name" value="AIPM/Hcit_synth_CS"/>
</dbReference>
<dbReference type="InterPro" id="IPR013785">
    <property type="entry name" value="Aldolase_TIM"/>
</dbReference>
<dbReference type="InterPro" id="IPR013709">
    <property type="entry name" value="2-isopropylmalate_synth_dimer"/>
</dbReference>
<dbReference type="GO" id="GO:0003852">
    <property type="term" value="F:2-isopropylmalate synthase activity"/>
    <property type="evidence" value="ECO:0007669"/>
    <property type="project" value="InterPro"/>
</dbReference>
<evidence type="ECO:0000256" key="5">
    <source>
        <dbReference type="RuleBase" id="RU003523"/>
    </source>
</evidence>
<protein>
    <submittedName>
        <fullName evidence="7">Citramalate synthase</fullName>
    </submittedName>
</protein>
<dbReference type="SUPFAM" id="SSF110921">
    <property type="entry name" value="2-isopropylmalate synthase LeuA, allosteric (dimerisation) domain"/>
    <property type="match status" value="1"/>
</dbReference>
<accession>A0A5B8XD34</accession>
<evidence type="ECO:0000256" key="4">
    <source>
        <dbReference type="ARBA" id="ARBA00023304"/>
    </source>
</evidence>
<organism evidence="7 8">
    <name type="scientific">Candidatus Deianiraea vastatrix</name>
    <dbReference type="NCBI Taxonomy" id="2163644"/>
    <lineage>
        <taxon>Bacteria</taxon>
        <taxon>Pseudomonadati</taxon>
        <taxon>Pseudomonadota</taxon>
        <taxon>Alphaproteobacteria</taxon>
        <taxon>Rickettsiales</taxon>
        <taxon>Candidatus Deianiraeaceae</taxon>
        <taxon>Candidatus Deianiraea</taxon>
    </lineage>
</organism>